<sequence>MRGPNLRADVPATGLYFPAEGCWEVTGRIGTTRLIFVTYVTKTAV</sequence>
<comment type="caution">
    <text evidence="1">The sequence shown here is derived from an EMBL/GenBank/DDBJ whole genome shotgun (WGS) entry which is preliminary data.</text>
</comment>
<proteinExistence type="predicted"/>
<organism evidence="1 2">
    <name type="scientific">Acrocarpospora corrugata</name>
    <dbReference type="NCBI Taxonomy" id="35763"/>
    <lineage>
        <taxon>Bacteria</taxon>
        <taxon>Bacillati</taxon>
        <taxon>Actinomycetota</taxon>
        <taxon>Actinomycetes</taxon>
        <taxon>Streptosporangiales</taxon>
        <taxon>Streptosporangiaceae</taxon>
        <taxon>Acrocarpospora</taxon>
    </lineage>
</organism>
<dbReference type="OrthoDB" id="3576100at2"/>
<protein>
    <submittedName>
        <fullName evidence="1">Uncharacterized protein</fullName>
    </submittedName>
</protein>
<evidence type="ECO:0000313" key="2">
    <source>
        <dbReference type="Proteomes" id="UP000334990"/>
    </source>
</evidence>
<keyword evidence="2" id="KW-1185">Reference proteome</keyword>
<gene>
    <name evidence="1" type="ORF">Acor_55770</name>
</gene>
<accession>A0A5M3W8T4</accession>
<dbReference type="RefSeq" id="WP_155339668.1">
    <property type="nucleotide sequence ID" value="NZ_BAAABN010000082.1"/>
</dbReference>
<evidence type="ECO:0000313" key="1">
    <source>
        <dbReference type="EMBL" id="GES03511.1"/>
    </source>
</evidence>
<name>A0A5M3W8T4_9ACTN</name>
<dbReference type="AlphaFoldDB" id="A0A5M3W8T4"/>
<dbReference type="Proteomes" id="UP000334990">
    <property type="component" value="Unassembled WGS sequence"/>
</dbReference>
<reference evidence="1 2" key="1">
    <citation type="submission" date="2019-10" db="EMBL/GenBank/DDBJ databases">
        <title>Whole genome shotgun sequence of Acrocarpospora corrugata NBRC 13972.</title>
        <authorList>
            <person name="Ichikawa N."/>
            <person name="Kimura A."/>
            <person name="Kitahashi Y."/>
            <person name="Komaki H."/>
            <person name="Oguchi A."/>
        </authorList>
    </citation>
    <scope>NUCLEOTIDE SEQUENCE [LARGE SCALE GENOMIC DNA]</scope>
    <source>
        <strain evidence="1 2">NBRC 13972</strain>
    </source>
</reference>
<dbReference type="EMBL" id="BLAD01000069">
    <property type="protein sequence ID" value="GES03511.1"/>
    <property type="molecule type" value="Genomic_DNA"/>
</dbReference>